<organism evidence="2 3">
    <name type="scientific">Sphingomonas taxi</name>
    <dbReference type="NCBI Taxonomy" id="1549858"/>
    <lineage>
        <taxon>Bacteria</taxon>
        <taxon>Pseudomonadati</taxon>
        <taxon>Pseudomonadota</taxon>
        <taxon>Alphaproteobacteria</taxon>
        <taxon>Sphingomonadales</taxon>
        <taxon>Sphingomonadaceae</taxon>
        <taxon>Sphingomonas</taxon>
    </lineage>
</organism>
<comment type="caution">
    <text evidence="2">The sequence shown here is derived from an EMBL/GenBank/DDBJ whole genome shotgun (WGS) entry which is preliminary data.</text>
</comment>
<accession>A0A2W4YW94</accession>
<name>A0A2W4YW94_9SPHN</name>
<dbReference type="Gene3D" id="2.40.10.220">
    <property type="entry name" value="predicted glycosyltransferase like domains"/>
    <property type="match status" value="1"/>
</dbReference>
<dbReference type="AlphaFoldDB" id="A0A2W4YW94"/>
<dbReference type="SUPFAM" id="SSF141371">
    <property type="entry name" value="PilZ domain-like"/>
    <property type="match status" value="1"/>
</dbReference>
<dbReference type="Pfam" id="PF07238">
    <property type="entry name" value="PilZ"/>
    <property type="match status" value="1"/>
</dbReference>
<feature type="domain" description="PilZ" evidence="1">
    <location>
        <begin position="14"/>
        <end position="94"/>
    </location>
</feature>
<reference evidence="2 3" key="1">
    <citation type="submission" date="2017-08" db="EMBL/GenBank/DDBJ databases">
        <title>Infants hospitalized years apart are colonized by the same room-sourced microbial strains.</title>
        <authorList>
            <person name="Brooks B."/>
            <person name="Olm M.R."/>
            <person name="Firek B.A."/>
            <person name="Baker R."/>
            <person name="Thomas B.C."/>
            <person name="Morowitz M.J."/>
            <person name="Banfield J.F."/>
        </authorList>
    </citation>
    <scope>NUCLEOTIDE SEQUENCE [LARGE SCALE GENOMIC DNA]</scope>
    <source>
        <strain evidence="2">S2_018_000_R3_119</strain>
    </source>
</reference>
<protein>
    <submittedName>
        <fullName evidence="2">PilZ domain-containing protein</fullName>
    </submittedName>
</protein>
<sequence>MFAAEFEPAERTSRRRAPRAPISLDASIGKTGRALCRVIDISVHGVRLQTYSALMRGTSIWLNLPEIGQVVADVMWADDFTAGCQFHTPLPIEAFEAHVAKDTVS</sequence>
<evidence type="ECO:0000313" key="3">
    <source>
        <dbReference type="Proteomes" id="UP000249555"/>
    </source>
</evidence>
<evidence type="ECO:0000259" key="1">
    <source>
        <dbReference type="Pfam" id="PF07238"/>
    </source>
</evidence>
<evidence type="ECO:0000313" key="2">
    <source>
        <dbReference type="EMBL" id="PZO74350.1"/>
    </source>
</evidence>
<dbReference type="Proteomes" id="UP000249555">
    <property type="component" value="Unassembled WGS sequence"/>
</dbReference>
<gene>
    <name evidence="2" type="ORF">DI640_08335</name>
</gene>
<dbReference type="EMBL" id="QFMX01000006">
    <property type="protein sequence ID" value="PZO74350.1"/>
    <property type="molecule type" value="Genomic_DNA"/>
</dbReference>
<dbReference type="InterPro" id="IPR009875">
    <property type="entry name" value="PilZ_domain"/>
</dbReference>
<dbReference type="GO" id="GO:0035438">
    <property type="term" value="F:cyclic-di-GMP binding"/>
    <property type="evidence" value="ECO:0007669"/>
    <property type="project" value="InterPro"/>
</dbReference>
<proteinExistence type="predicted"/>